<evidence type="ECO:0000256" key="2">
    <source>
        <dbReference type="ARBA" id="ARBA00006164"/>
    </source>
</evidence>
<evidence type="ECO:0000256" key="3">
    <source>
        <dbReference type="ARBA" id="ARBA00022664"/>
    </source>
</evidence>
<feature type="compositionally biased region" description="Basic residues" evidence="8">
    <location>
        <begin position="247"/>
        <end position="266"/>
    </location>
</feature>
<feature type="compositionally biased region" description="Polar residues" evidence="8">
    <location>
        <begin position="184"/>
        <end position="197"/>
    </location>
</feature>
<evidence type="ECO:0000256" key="8">
    <source>
        <dbReference type="SAM" id="MobiDB-lite"/>
    </source>
</evidence>
<evidence type="ECO:0000256" key="7">
    <source>
        <dbReference type="RuleBase" id="RU367025"/>
    </source>
</evidence>
<keyword evidence="4 7" id="KW-0747">Spliceosome</keyword>
<feature type="compositionally biased region" description="Basic residues" evidence="8">
    <location>
        <begin position="215"/>
        <end position="234"/>
    </location>
</feature>
<evidence type="ECO:0000256" key="6">
    <source>
        <dbReference type="ARBA" id="ARBA00023242"/>
    </source>
</evidence>
<feature type="compositionally biased region" description="Basic and acidic residues" evidence="8">
    <location>
        <begin position="271"/>
        <end position="284"/>
    </location>
</feature>
<comment type="similarity">
    <text evidence="2 7">Belongs to the PRP38 family.</text>
</comment>
<proteinExistence type="inferred from homology"/>
<evidence type="ECO:0000256" key="1">
    <source>
        <dbReference type="ARBA" id="ARBA00004123"/>
    </source>
</evidence>
<dbReference type="InterPro" id="IPR005037">
    <property type="entry name" value="PRP38"/>
</dbReference>
<dbReference type="PANTHER" id="PTHR23142">
    <property type="entry name" value="PRE-MRNA-SPLICING FACTOR 38A-RELATED"/>
    <property type="match status" value="1"/>
</dbReference>
<dbReference type="GO" id="GO:0005681">
    <property type="term" value="C:spliceosomal complex"/>
    <property type="evidence" value="ECO:0007669"/>
    <property type="project" value="UniProtKB-KW"/>
</dbReference>
<feature type="compositionally biased region" description="Basic and acidic residues" evidence="8">
    <location>
        <begin position="235"/>
        <end position="246"/>
    </location>
</feature>
<dbReference type="GO" id="GO:0000398">
    <property type="term" value="P:mRNA splicing, via spliceosome"/>
    <property type="evidence" value="ECO:0007669"/>
    <property type="project" value="UniProtKB-UniRule"/>
</dbReference>
<sequence>MSKAEANKLETWGNETTMNLNNIVYQNIHNSPYFKSLYSLKTYHEVVDEIYYKVDCLDPFVKGTMASSAFCLLFKLWTLRLTVKQVNGLLKHTDSPYIRGLGFLYLRYVCKPANLWDWFEPYLTDDEELTIAGGPRPVTKTIGQLCRMLLTDLKFNGTILPRIPIPVARGIEEKLAARAGPTKSRPQSRNQSRESIGSSHRRSRQPRSRSQSRDLHRRYHRSARDRHPRSRSRSRSHERYRSDRSSRSYRRSRSRSRSSHRYRQKSPPRQSRSDRRDQLDDHRSAPGAEEGEIY</sequence>
<evidence type="ECO:0000256" key="5">
    <source>
        <dbReference type="ARBA" id="ARBA00023187"/>
    </source>
</evidence>
<organism evidence="9 10">
    <name type="scientific">Dimargaris verticillata</name>
    <dbReference type="NCBI Taxonomy" id="2761393"/>
    <lineage>
        <taxon>Eukaryota</taxon>
        <taxon>Fungi</taxon>
        <taxon>Fungi incertae sedis</taxon>
        <taxon>Zoopagomycota</taxon>
        <taxon>Kickxellomycotina</taxon>
        <taxon>Dimargaritomycetes</taxon>
        <taxon>Dimargaritales</taxon>
        <taxon>Dimargaritaceae</taxon>
        <taxon>Dimargaris</taxon>
    </lineage>
</organism>
<dbReference type="AlphaFoldDB" id="A0A9W8B4Z6"/>
<protein>
    <recommendedName>
        <fullName evidence="7">Pre-mRNA-splicing factor 38</fullName>
    </recommendedName>
</protein>
<keyword evidence="3 7" id="KW-0507">mRNA processing</keyword>
<reference evidence="9" key="1">
    <citation type="submission" date="2022-07" db="EMBL/GenBank/DDBJ databases">
        <title>Phylogenomic reconstructions and comparative analyses of Kickxellomycotina fungi.</title>
        <authorList>
            <person name="Reynolds N.K."/>
            <person name="Stajich J.E."/>
            <person name="Barry K."/>
            <person name="Grigoriev I.V."/>
            <person name="Crous P."/>
            <person name="Smith M.E."/>
        </authorList>
    </citation>
    <scope>NUCLEOTIDE SEQUENCE</scope>
    <source>
        <strain evidence="9">RSA 567</strain>
    </source>
</reference>
<dbReference type="OrthoDB" id="3881at2759"/>
<evidence type="ECO:0000313" key="9">
    <source>
        <dbReference type="EMBL" id="KAJ1976132.1"/>
    </source>
</evidence>
<name>A0A9W8B4Z6_9FUNG</name>
<feature type="region of interest" description="Disordered" evidence="8">
    <location>
        <begin position="177"/>
        <end position="294"/>
    </location>
</feature>
<dbReference type="Proteomes" id="UP001151582">
    <property type="component" value="Unassembled WGS sequence"/>
</dbReference>
<comment type="caution">
    <text evidence="9">The sequence shown here is derived from an EMBL/GenBank/DDBJ whole genome shotgun (WGS) entry which is preliminary data.</text>
</comment>
<dbReference type="EMBL" id="JANBQB010000461">
    <property type="protein sequence ID" value="KAJ1976132.1"/>
    <property type="molecule type" value="Genomic_DNA"/>
</dbReference>
<comment type="function">
    <text evidence="7">Required for pre-mRNA splicing.</text>
</comment>
<dbReference type="Pfam" id="PF03371">
    <property type="entry name" value="PRP38"/>
    <property type="match status" value="1"/>
</dbReference>
<keyword evidence="10" id="KW-1185">Reference proteome</keyword>
<comment type="subcellular location">
    <subcellularLocation>
        <location evidence="1 7">Nucleus</location>
    </subcellularLocation>
</comment>
<keyword evidence="6 7" id="KW-0539">Nucleus</keyword>
<evidence type="ECO:0000256" key="4">
    <source>
        <dbReference type="ARBA" id="ARBA00022728"/>
    </source>
</evidence>
<gene>
    <name evidence="9" type="ORF">H4R34_004091</name>
</gene>
<keyword evidence="5 7" id="KW-0508">mRNA splicing</keyword>
<evidence type="ECO:0000313" key="10">
    <source>
        <dbReference type="Proteomes" id="UP001151582"/>
    </source>
</evidence>
<accession>A0A9W8B4Z6</accession>